<dbReference type="PANTHER" id="PTHR30055">
    <property type="entry name" value="HTH-TYPE TRANSCRIPTIONAL REGULATOR RUTR"/>
    <property type="match status" value="1"/>
</dbReference>
<evidence type="ECO:0000313" key="6">
    <source>
        <dbReference type="EMBL" id="MFC4132231.1"/>
    </source>
</evidence>
<feature type="DNA-binding region" description="H-T-H motif" evidence="4">
    <location>
        <begin position="34"/>
        <end position="53"/>
    </location>
</feature>
<dbReference type="SUPFAM" id="SSF46689">
    <property type="entry name" value="Homeodomain-like"/>
    <property type="match status" value="1"/>
</dbReference>
<comment type="caution">
    <text evidence="6">The sequence shown here is derived from an EMBL/GenBank/DDBJ whole genome shotgun (WGS) entry which is preliminary data.</text>
</comment>
<dbReference type="InterPro" id="IPR050109">
    <property type="entry name" value="HTH-type_TetR-like_transc_reg"/>
</dbReference>
<dbReference type="InterPro" id="IPR009057">
    <property type="entry name" value="Homeodomain-like_sf"/>
</dbReference>
<reference evidence="7" key="1">
    <citation type="journal article" date="2019" name="Int. J. Syst. Evol. Microbiol.">
        <title>The Global Catalogue of Microorganisms (GCM) 10K type strain sequencing project: providing services to taxonomists for standard genome sequencing and annotation.</title>
        <authorList>
            <consortium name="The Broad Institute Genomics Platform"/>
            <consortium name="The Broad Institute Genome Sequencing Center for Infectious Disease"/>
            <person name="Wu L."/>
            <person name="Ma J."/>
        </authorList>
    </citation>
    <scope>NUCLEOTIDE SEQUENCE [LARGE SCALE GENOMIC DNA]</scope>
    <source>
        <strain evidence="7">CGMCC 4.7289</strain>
    </source>
</reference>
<sequence length="186" mass="19634">MTATGRRLRADAERSVQAILEAAERVLKEDPAATLEQIAEAAGVARTTVHRRFANRDALLAALAESAWRQIAGAVEGARPATAPPLVALHQATANILAIKSGWTFALGQPATNEEIGRLQQAVYAACDEVFRRAQQAGDIRAGVDLAWARQVYLALINETAHGPTGGGEPDAAAARILDVLFHGIG</sequence>
<keyword evidence="3" id="KW-0804">Transcription</keyword>
<feature type="domain" description="HTH tetR-type" evidence="5">
    <location>
        <begin position="13"/>
        <end position="71"/>
    </location>
</feature>
<dbReference type="InterPro" id="IPR001647">
    <property type="entry name" value="HTH_TetR"/>
</dbReference>
<accession>A0ABV8LP68</accession>
<dbReference type="PROSITE" id="PS50977">
    <property type="entry name" value="HTH_TETR_2"/>
    <property type="match status" value="1"/>
</dbReference>
<gene>
    <name evidence="6" type="ORF">ACFOZ4_16625</name>
</gene>
<evidence type="ECO:0000313" key="7">
    <source>
        <dbReference type="Proteomes" id="UP001595816"/>
    </source>
</evidence>
<protein>
    <submittedName>
        <fullName evidence="6">TetR/AcrR family transcriptional regulator</fullName>
    </submittedName>
</protein>
<dbReference type="InterPro" id="IPR036271">
    <property type="entry name" value="Tet_transcr_reg_TetR-rel_C_sf"/>
</dbReference>
<dbReference type="Proteomes" id="UP001595816">
    <property type="component" value="Unassembled WGS sequence"/>
</dbReference>
<dbReference type="SUPFAM" id="SSF48498">
    <property type="entry name" value="Tetracyclin repressor-like, C-terminal domain"/>
    <property type="match status" value="1"/>
</dbReference>
<dbReference type="RefSeq" id="WP_253753627.1">
    <property type="nucleotide sequence ID" value="NZ_JAMZDZ010000001.1"/>
</dbReference>
<evidence type="ECO:0000256" key="3">
    <source>
        <dbReference type="ARBA" id="ARBA00023163"/>
    </source>
</evidence>
<organism evidence="6 7">
    <name type="scientific">Hamadaea flava</name>
    <dbReference type="NCBI Taxonomy" id="1742688"/>
    <lineage>
        <taxon>Bacteria</taxon>
        <taxon>Bacillati</taxon>
        <taxon>Actinomycetota</taxon>
        <taxon>Actinomycetes</taxon>
        <taxon>Micromonosporales</taxon>
        <taxon>Micromonosporaceae</taxon>
        <taxon>Hamadaea</taxon>
    </lineage>
</organism>
<evidence type="ECO:0000259" key="5">
    <source>
        <dbReference type="PROSITE" id="PS50977"/>
    </source>
</evidence>
<dbReference type="EMBL" id="JBHSAY010000009">
    <property type="protein sequence ID" value="MFC4132231.1"/>
    <property type="molecule type" value="Genomic_DNA"/>
</dbReference>
<dbReference type="Pfam" id="PF00440">
    <property type="entry name" value="TetR_N"/>
    <property type="match status" value="1"/>
</dbReference>
<dbReference type="Gene3D" id="1.10.357.10">
    <property type="entry name" value="Tetracycline Repressor, domain 2"/>
    <property type="match status" value="1"/>
</dbReference>
<evidence type="ECO:0000256" key="1">
    <source>
        <dbReference type="ARBA" id="ARBA00023015"/>
    </source>
</evidence>
<evidence type="ECO:0000256" key="4">
    <source>
        <dbReference type="PROSITE-ProRule" id="PRU00335"/>
    </source>
</evidence>
<name>A0ABV8LP68_9ACTN</name>
<keyword evidence="2 4" id="KW-0238">DNA-binding</keyword>
<dbReference type="PANTHER" id="PTHR30055:SF234">
    <property type="entry name" value="HTH-TYPE TRANSCRIPTIONAL REGULATOR BETI"/>
    <property type="match status" value="1"/>
</dbReference>
<keyword evidence="7" id="KW-1185">Reference proteome</keyword>
<keyword evidence="1" id="KW-0805">Transcription regulation</keyword>
<proteinExistence type="predicted"/>
<evidence type="ECO:0000256" key="2">
    <source>
        <dbReference type="ARBA" id="ARBA00023125"/>
    </source>
</evidence>